<dbReference type="InterPro" id="IPR042278">
    <property type="entry name" value="Mfa-like_1_N"/>
</dbReference>
<sequence length="344" mass="37074">MKKLFFFALAGVAAILAGCTKTETVEIPDSRAINFSGAYIGNAVETKAQDNANITTTTIDNFIVYGWYDADGTNTSTAFDGVTVNKGSDGNWTYTDIRYWIDGMVYNFAAYSPALPQGASAQADPTNSAISFTGFVSNKDNQNDLIFAQTKTPTLGNAVKFTFGHALSKVHFTFENGIGDVKLVIEDIAFYGVKSKGNYTYTGSTMSWGTTASDPIAEGNAFTSTDITLTSTESTKVTDDFLVIPQSVVADEITISFGITVYEPNDDTTPLIAKQTLSAKLPAYSGWLPATCYNYTINIETSDVDDPDNPTLKPIEFTDPEVQTWPVTPTDGGSDNIELTQQGN</sequence>
<dbReference type="Proteomes" id="UP000823635">
    <property type="component" value="Unassembled WGS sequence"/>
</dbReference>
<protein>
    <submittedName>
        <fullName evidence="3">Fimbrillin family protein</fullName>
    </submittedName>
</protein>
<evidence type="ECO:0000313" key="4">
    <source>
        <dbReference type="Proteomes" id="UP000823635"/>
    </source>
</evidence>
<dbReference type="Pfam" id="PF13149">
    <property type="entry name" value="Mfa_like_1"/>
    <property type="match status" value="1"/>
</dbReference>
<proteinExistence type="predicted"/>
<keyword evidence="2" id="KW-0732">Signal</keyword>
<reference evidence="3" key="1">
    <citation type="submission" date="2020-10" db="EMBL/GenBank/DDBJ databases">
        <authorList>
            <person name="Gilroy R."/>
        </authorList>
    </citation>
    <scope>NUCLEOTIDE SEQUENCE</scope>
    <source>
        <strain evidence="3">15467</strain>
    </source>
</reference>
<dbReference type="CDD" id="cd13121">
    <property type="entry name" value="BF2867_like_C"/>
    <property type="match status" value="1"/>
</dbReference>
<dbReference type="EMBL" id="JADINB010000141">
    <property type="protein sequence ID" value="MBO8429573.1"/>
    <property type="molecule type" value="Genomic_DNA"/>
</dbReference>
<name>A0A9D9DL47_9BACT</name>
<feature type="compositionally biased region" description="Polar residues" evidence="1">
    <location>
        <begin position="325"/>
        <end position="344"/>
    </location>
</feature>
<dbReference type="PROSITE" id="PS51257">
    <property type="entry name" value="PROKAR_LIPOPROTEIN"/>
    <property type="match status" value="1"/>
</dbReference>
<evidence type="ECO:0000256" key="2">
    <source>
        <dbReference type="SAM" id="SignalP"/>
    </source>
</evidence>
<dbReference type="AlphaFoldDB" id="A0A9D9DL47"/>
<dbReference type="InterPro" id="IPR025049">
    <property type="entry name" value="Mfa-like_1"/>
</dbReference>
<dbReference type="Gene3D" id="2.60.40.2620">
    <property type="entry name" value="Fimbrillin-like"/>
    <property type="match status" value="1"/>
</dbReference>
<evidence type="ECO:0000313" key="3">
    <source>
        <dbReference type="EMBL" id="MBO8429573.1"/>
    </source>
</evidence>
<comment type="caution">
    <text evidence="3">The sequence shown here is derived from an EMBL/GenBank/DDBJ whole genome shotgun (WGS) entry which is preliminary data.</text>
</comment>
<organism evidence="3 4">
    <name type="scientific">Candidatus Egerieousia excrementavium</name>
    <dbReference type="NCBI Taxonomy" id="2840778"/>
    <lineage>
        <taxon>Bacteria</taxon>
        <taxon>Pseudomonadati</taxon>
        <taxon>Bacteroidota</taxon>
        <taxon>Bacteroidia</taxon>
        <taxon>Bacteroidales</taxon>
        <taxon>Candidatus Egerieousia</taxon>
    </lineage>
</organism>
<dbReference type="CDD" id="cd13120">
    <property type="entry name" value="BF2867_like_N"/>
    <property type="match status" value="1"/>
</dbReference>
<evidence type="ECO:0000256" key="1">
    <source>
        <dbReference type="SAM" id="MobiDB-lite"/>
    </source>
</evidence>
<feature type="signal peptide" evidence="2">
    <location>
        <begin position="1"/>
        <end position="17"/>
    </location>
</feature>
<reference evidence="3" key="2">
    <citation type="journal article" date="2021" name="PeerJ">
        <title>Extensive microbial diversity within the chicken gut microbiome revealed by metagenomics and culture.</title>
        <authorList>
            <person name="Gilroy R."/>
            <person name="Ravi A."/>
            <person name="Getino M."/>
            <person name="Pursley I."/>
            <person name="Horton D.L."/>
            <person name="Alikhan N.F."/>
            <person name="Baker D."/>
            <person name="Gharbi K."/>
            <person name="Hall N."/>
            <person name="Watson M."/>
            <person name="Adriaenssens E.M."/>
            <person name="Foster-Nyarko E."/>
            <person name="Jarju S."/>
            <person name="Secka A."/>
            <person name="Antonio M."/>
            <person name="Oren A."/>
            <person name="Chaudhuri R.R."/>
            <person name="La Ragione R."/>
            <person name="Hildebrand F."/>
            <person name="Pallen M.J."/>
        </authorList>
    </citation>
    <scope>NUCLEOTIDE SEQUENCE</scope>
    <source>
        <strain evidence="3">15467</strain>
    </source>
</reference>
<gene>
    <name evidence="3" type="ORF">IAC68_06565</name>
</gene>
<accession>A0A9D9DL47</accession>
<feature type="region of interest" description="Disordered" evidence="1">
    <location>
        <begin position="322"/>
        <end position="344"/>
    </location>
</feature>
<feature type="chain" id="PRO_5039243829" evidence="2">
    <location>
        <begin position="18"/>
        <end position="344"/>
    </location>
</feature>